<dbReference type="PANTHER" id="PTHR33178:SF10">
    <property type="entry name" value="STRESS-RESPONSE A_B BARREL DOMAIN-CONTAINING PROTEIN"/>
    <property type="match status" value="1"/>
</dbReference>
<dbReference type="Pfam" id="PF07876">
    <property type="entry name" value="Dabb"/>
    <property type="match status" value="1"/>
</dbReference>
<keyword evidence="4" id="KW-1185">Reference proteome</keyword>
<evidence type="ECO:0000313" key="4">
    <source>
        <dbReference type="Proteomes" id="UP000192761"/>
    </source>
</evidence>
<name>A0A1W1XZ48_9NEIS</name>
<sequence>MLLRHIVLFAFKPGVAGADIASAVQAFCALPGAIPGIAAFEHGENVSPEPLNDGLTHAFTLSFFSEAGRDAYLVHPVHTAFVEHVNPLLAKAVIVDYWVS</sequence>
<dbReference type="PANTHER" id="PTHR33178">
    <property type="match status" value="1"/>
</dbReference>
<dbReference type="OrthoDB" id="9816070at2"/>
<protein>
    <submittedName>
        <fullName evidence="3">Stress responsive A/B Barrel Domain</fullName>
    </submittedName>
</protein>
<feature type="domain" description="Stress-response A/B barrel" evidence="2">
    <location>
        <begin position="3"/>
        <end position="97"/>
    </location>
</feature>
<dbReference type="AlphaFoldDB" id="A0A1W1XZ48"/>
<dbReference type="STRING" id="1121001.SAMN02745857_03713"/>
<organism evidence="3 4">
    <name type="scientific">Andreprevotia lacus DSM 23236</name>
    <dbReference type="NCBI Taxonomy" id="1121001"/>
    <lineage>
        <taxon>Bacteria</taxon>
        <taxon>Pseudomonadati</taxon>
        <taxon>Pseudomonadota</taxon>
        <taxon>Betaproteobacteria</taxon>
        <taxon>Neisseriales</taxon>
        <taxon>Chitinibacteraceae</taxon>
        <taxon>Andreprevotia</taxon>
    </lineage>
</organism>
<evidence type="ECO:0000259" key="2">
    <source>
        <dbReference type="PROSITE" id="PS51502"/>
    </source>
</evidence>
<reference evidence="3 4" key="1">
    <citation type="submission" date="2017-04" db="EMBL/GenBank/DDBJ databases">
        <authorList>
            <person name="Afonso C.L."/>
            <person name="Miller P.J."/>
            <person name="Scott M.A."/>
            <person name="Spackman E."/>
            <person name="Goraichik I."/>
            <person name="Dimitrov K.M."/>
            <person name="Suarez D.L."/>
            <person name="Swayne D.E."/>
        </authorList>
    </citation>
    <scope>NUCLEOTIDE SEQUENCE [LARGE SCALE GENOMIC DNA]</scope>
    <source>
        <strain evidence="3 4">DSM 23236</strain>
    </source>
</reference>
<proteinExistence type="predicted"/>
<dbReference type="EMBL" id="FWXD01000031">
    <property type="protein sequence ID" value="SMC29240.1"/>
    <property type="molecule type" value="Genomic_DNA"/>
</dbReference>
<dbReference type="Gene3D" id="3.30.70.100">
    <property type="match status" value="1"/>
</dbReference>
<accession>A0A1W1XZ48</accession>
<dbReference type="PROSITE" id="PS51502">
    <property type="entry name" value="S_R_A_B_BARREL"/>
    <property type="match status" value="1"/>
</dbReference>
<dbReference type="SMART" id="SM00886">
    <property type="entry name" value="Dabb"/>
    <property type="match status" value="1"/>
</dbReference>
<dbReference type="InterPro" id="IPR044662">
    <property type="entry name" value="HS1/DABB1-like"/>
</dbReference>
<evidence type="ECO:0000313" key="3">
    <source>
        <dbReference type="EMBL" id="SMC29240.1"/>
    </source>
</evidence>
<dbReference type="InterPro" id="IPR013097">
    <property type="entry name" value="Dabb"/>
</dbReference>
<dbReference type="InterPro" id="IPR011008">
    <property type="entry name" value="Dimeric_a/b-barrel"/>
</dbReference>
<gene>
    <name evidence="3" type="ORF">SAMN02745857_03713</name>
</gene>
<evidence type="ECO:0000256" key="1">
    <source>
        <dbReference type="ARBA" id="ARBA00011738"/>
    </source>
</evidence>
<dbReference type="SUPFAM" id="SSF54909">
    <property type="entry name" value="Dimeric alpha+beta barrel"/>
    <property type="match status" value="1"/>
</dbReference>
<comment type="subunit">
    <text evidence="1">Homodimer.</text>
</comment>
<dbReference type="Proteomes" id="UP000192761">
    <property type="component" value="Unassembled WGS sequence"/>
</dbReference>
<dbReference type="RefSeq" id="WP_084092651.1">
    <property type="nucleotide sequence ID" value="NZ_FWXD01000031.1"/>
</dbReference>